<name>A0A482V488_ASBVE</name>
<feature type="region of interest" description="Disordered" evidence="6">
    <location>
        <begin position="1"/>
        <end position="23"/>
    </location>
</feature>
<protein>
    <submittedName>
        <fullName evidence="7">FAM195 domain containing protein</fullName>
    </submittedName>
</protein>
<keyword evidence="4" id="KW-0963">Cytoplasm</keyword>
<reference evidence="7 8" key="1">
    <citation type="submission" date="2017-03" db="EMBL/GenBank/DDBJ databases">
        <title>Genome of the blue death feigning beetle - Asbolus verrucosus.</title>
        <authorList>
            <person name="Rider S.D."/>
        </authorList>
    </citation>
    <scope>NUCLEOTIDE SEQUENCE [LARGE SCALE GENOMIC DNA]</scope>
    <source>
        <strain evidence="7">Butters</strain>
        <tissue evidence="7">Head and leg muscle</tissue>
    </source>
</reference>
<evidence type="ECO:0000313" key="7">
    <source>
        <dbReference type="EMBL" id="RZB38974.1"/>
    </source>
</evidence>
<evidence type="ECO:0000256" key="2">
    <source>
        <dbReference type="ARBA" id="ARBA00004210"/>
    </source>
</evidence>
<proteinExistence type="inferred from homology"/>
<dbReference type="Pfam" id="PF14799">
    <property type="entry name" value="FAM195"/>
    <property type="match status" value="1"/>
</dbReference>
<dbReference type="OrthoDB" id="8170061at2759"/>
<dbReference type="GO" id="GO:0005634">
    <property type="term" value="C:nucleus"/>
    <property type="evidence" value="ECO:0007669"/>
    <property type="project" value="UniProtKB-SubCell"/>
</dbReference>
<evidence type="ECO:0000256" key="4">
    <source>
        <dbReference type="ARBA" id="ARBA00022490"/>
    </source>
</evidence>
<dbReference type="InterPro" id="IPR029428">
    <property type="entry name" value="MCRIP"/>
</dbReference>
<accession>A0A482V488</accession>
<evidence type="ECO:0000313" key="8">
    <source>
        <dbReference type="Proteomes" id="UP000292052"/>
    </source>
</evidence>
<comment type="subcellular location">
    <subcellularLocation>
        <location evidence="2">Cytoplasm</location>
        <location evidence="2">Stress granule</location>
    </subcellularLocation>
    <subcellularLocation>
        <location evidence="1">Nucleus</location>
    </subcellularLocation>
</comment>
<organism evidence="7 8">
    <name type="scientific">Asbolus verrucosus</name>
    <name type="common">Desert ironclad beetle</name>
    <dbReference type="NCBI Taxonomy" id="1661398"/>
    <lineage>
        <taxon>Eukaryota</taxon>
        <taxon>Metazoa</taxon>
        <taxon>Ecdysozoa</taxon>
        <taxon>Arthropoda</taxon>
        <taxon>Hexapoda</taxon>
        <taxon>Insecta</taxon>
        <taxon>Pterygota</taxon>
        <taxon>Neoptera</taxon>
        <taxon>Endopterygota</taxon>
        <taxon>Coleoptera</taxon>
        <taxon>Polyphaga</taxon>
        <taxon>Cucujiformia</taxon>
        <taxon>Tenebrionidae</taxon>
        <taxon>Pimeliinae</taxon>
        <taxon>Asbolus</taxon>
    </lineage>
</organism>
<evidence type="ECO:0000256" key="3">
    <source>
        <dbReference type="ARBA" id="ARBA00010821"/>
    </source>
</evidence>
<sequence>MSQMNGNRRPTNLNRIPSNEKPVCSQHDDLIKYICDSWNKVSQEVDRNTGTTVIYYQEQEHHNLKDFEPFDLEGFCGRREMQNFQQPHNS</sequence>
<dbReference type="GO" id="GO:0010494">
    <property type="term" value="C:cytoplasmic stress granule"/>
    <property type="evidence" value="ECO:0007669"/>
    <property type="project" value="UniProtKB-SubCell"/>
</dbReference>
<dbReference type="AlphaFoldDB" id="A0A482V488"/>
<evidence type="ECO:0000256" key="6">
    <source>
        <dbReference type="SAM" id="MobiDB-lite"/>
    </source>
</evidence>
<comment type="similarity">
    <text evidence="3">Belongs to the MCRIP family.</text>
</comment>
<evidence type="ECO:0000256" key="5">
    <source>
        <dbReference type="ARBA" id="ARBA00023242"/>
    </source>
</evidence>
<feature type="compositionally biased region" description="Polar residues" evidence="6">
    <location>
        <begin position="1"/>
        <end position="17"/>
    </location>
</feature>
<keyword evidence="8" id="KW-1185">Reference proteome</keyword>
<keyword evidence="5" id="KW-0539">Nucleus</keyword>
<dbReference type="Proteomes" id="UP000292052">
    <property type="component" value="Unassembled WGS sequence"/>
</dbReference>
<comment type="caution">
    <text evidence="7">The sequence shown here is derived from an EMBL/GenBank/DDBJ whole genome shotgun (WGS) entry which is preliminary data.</text>
</comment>
<dbReference type="STRING" id="1661398.A0A482V488"/>
<dbReference type="EMBL" id="QDEB01132245">
    <property type="protein sequence ID" value="RZB38974.1"/>
    <property type="molecule type" value="Genomic_DNA"/>
</dbReference>
<evidence type="ECO:0000256" key="1">
    <source>
        <dbReference type="ARBA" id="ARBA00004123"/>
    </source>
</evidence>
<gene>
    <name evidence="7" type="ORF">BDFB_009895</name>
</gene>